<dbReference type="EMBL" id="OZ037947">
    <property type="protein sequence ID" value="CAL1707000.1"/>
    <property type="molecule type" value="Genomic_DNA"/>
</dbReference>
<reference evidence="9" key="1">
    <citation type="submission" date="2024-04" db="EMBL/GenBank/DDBJ databases">
        <authorList>
            <person name="Shaw F."/>
            <person name="Minotto A."/>
        </authorList>
    </citation>
    <scope>NUCLEOTIDE SEQUENCE [LARGE SCALE GENOMIC DNA]</scope>
</reference>
<organism evidence="8 9">
    <name type="scientific">Somion occarium</name>
    <dbReference type="NCBI Taxonomy" id="3059160"/>
    <lineage>
        <taxon>Eukaryota</taxon>
        <taxon>Fungi</taxon>
        <taxon>Dikarya</taxon>
        <taxon>Basidiomycota</taxon>
        <taxon>Agaricomycotina</taxon>
        <taxon>Agaricomycetes</taxon>
        <taxon>Polyporales</taxon>
        <taxon>Cerrenaceae</taxon>
        <taxon>Somion</taxon>
    </lineage>
</organism>
<evidence type="ECO:0000313" key="8">
    <source>
        <dbReference type="EMBL" id="CAL1707000.1"/>
    </source>
</evidence>
<dbReference type="InterPro" id="IPR007259">
    <property type="entry name" value="GCP"/>
</dbReference>
<evidence type="ECO:0000259" key="7">
    <source>
        <dbReference type="Pfam" id="PF17681"/>
    </source>
</evidence>
<evidence type="ECO:0000259" key="6">
    <source>
        <dbReference type="Pfam" id="PF04130"/>
    </source>
</evidence>
<keyword evidence="3 5" id="KW-0493">Microtubule</keyword>
<evidence type="ECO:0000313" key="9">
    <source>
        <dbReference type="Proteomes" id="UP001497453"/>
    </source>
</evidence>
<keyword evidence="2 5" id="KW-0963">Cytoplasm</keyword>
<name>A0ABP1DGL8_9APHY</name>
<evidence type="ECO:0000256" key="2">
    <source>
        <dbReference type="ARBA" id="ARBA00022490"/>
    </source>
</evidence>
<dbReference type="InterPro" id="IPR041470">
    <property type="entry name" value="GCP_N"/>
</dbReference>
<feature type="domain" description="Gamma tubulin complex component C-terminal" evidence="6">
    <location>
        <begin position="563"/>
        <end position="918"/>
    </location>
</feature>
<evidence type="ECO:0000256" key="5">
    <source>
        <dbReference type="RuleBase" id="RU363050"/>
    </source>
</evidence>
<comment type="similarity">
    <text evidence="1 5">Belongs to the TUBGCP family.</text>
</comment>
<protein>
    <recommendedName>
        <fullName evidence="5">Spindle pole body component</fullName>
    </recommendedName>
</protein>
<keyword evidence="4 5" id="KW-0206">Cytoskeleton</keyword>
<accession>A0ABP1DGL8</accession>
<evidence type="ECO:0000256" key="4">
    <source>
        <dbReference type="ARBA" id="ARBA00023212"/>
    </source>
</evidence>
<proteinExistence type="inferred from homology"/>
<keyword evidence="9" id="KW-1185">Reference proteome</keyword>
<dbReference type="Pfam" id="PF04130">
    <property type="entry name" value="GCP_C_terminal"/>
    <property type="match status" value="1"/>
</dbReference>
<sequence length="921" mass="103640">MPLDFLTLGADTAIRDTLYDDFIDWNNAAFALDMLPEARPRFHVASLSDKPQNPIIEALDVLYHAPKSGDIHPHVAAYNPGVAKFDDIPHAWDLGTLVQLPNDRERTRFLSWDALRIRSAAASTYPALLSELPTRQLSAVRHHIHPLLQDPHTYVKYTAVPELIESLALVLTGSSSALYKWDPRSNSFILQGDTKGRKGLLLLVGSDDTISESLLRRFLTIGTTVRQLEAFLDRRMTAGSIFHAFTSSASSVLQYAMEFIRDLSPLTKINSPTDVHQSLTAWWACFADLESFLLELFGLCNYCHKLSLNSQSRAETDLLSHIYDKLDSHIGHSSSTTIRALFAFILTTVSRVYFKQLSASVGFTLPSQEMALVMVSNMRDQDDQDNDSNDRSRPTVTAPSFFSESMRRSIGVAQRSLDLLMVANPAHPLLAIDKLTSAIDWVWTDETVYSMLDNQSFDCPSLSLPPLLNADTYDQRSYPDALHGFHDFDLEPNNPGTHSLGAIRSSALQFKTFLGAFPTVLPSITPTLHLLSKAVTGPLFTHIDSVSKALIDVFLSPCTQYHLPTHLQLLKSYLLLTSSAFKMHLEQALFSSEQRLRGGHTMSESHRVIGLSPKLTVDGTWPPAGSSLSLSLRTVILDALAQDFAKIYSAAEESIQGIHRDAEWRIGFAIQDLPTNAGNALWLNPRAIQAFDFLYLDYQPPKPLDSVITPLILSKYHRIFLFCLRLMRVDNVIYTLSYHAKALQVLLSDSRATLQLFLHFKFLAKLFITGLSNYIYTHAIGAIYDRFLADLAKEYTFAEDIKTFTDVDALMQHHSAILDNILVACLLRSGQKSIAKYLHNVMEIILEFGLLIDEYQMQKISKPDMTVKLEELFNLFHIKMNTLTKILKQITMKLEFSRSEEKTSMITLLLCLDPTGWWCER</sequence>
<evidence type="ECO:0000256" key="1">
    <source>
        <dbReference type="ARBA" id="ARBA00010337"/>
    </source>
</evidence>
<comment type="subcellular location">
    <subcellularLocation>
        <location evidence="5">Cytoplasm</location>
        <location evidence="5">Cytoskeleton</location>
        <location evidence="5">Microtubule organizing center</location>
    </subcellularLocation>
</comment>
<dbReference type="InterPro" id="IPR040457">
    <property type="entry name" value="GCP_C"/>
</dbReference>
<evidence type="ECO:0000256" key="3">
    <source>
        <dbReference type="ARBA" id="ARBA00022701"/>
    </source>
</evidence>
<gene>
    <name evidence="8" type="ORF">GFSPODELE1_LOCUS6142</name>
</gene>
<dbReference type="Pfam" id="PF17681">
    <property type="entry name" value="GCP_N_terminal"/>
    <property type="match status" value="1"/>
</dbReference>
<dbReference type="PANTHER" id="PTHR19302">
    <property type="entry name" value="GAMMA TUBULIN COMPLEX PROTEIN"/>
    <property type="match status" value="1"/>
</dbReference>
<feature type="domain" description="Gamma tubulin complex component protein N-terminal" evidence="7">
    <location>
        <begin position="164"/>
        <end position="417"/>
    </location>
</feature>
<dbReference type="Proteomes" id="UP001497453">
    <property type="component" value="Chromosome 4"/>
</dbReference>
<dbReference type="Gene3D" id="1.20.120.1900">
    <property type="entry name" value="Gamma-tubulin complex, C-terminal domain"/>
    <property type="match status" value="1"/>
</dbReference>
<dbReference type="InterPro" id="IPR042241">
    <property type="entry name" value="GCP_C_sf"/>
</dbReference>
<dbReference type="PANTHER" id="PTHR19302:SF70">
    <property type="entry name" value="GAMMA-TUBULIN COMPLEX COMPONENT 6"/>
    <property type="match status" value="1"/>
</dbReference>